<name>A0A1V6TSM0_9EURO</name>
<dbReference type="OrthoDB" id="4509688at2759"/>
<dbReference type="EMBL" id="MLKD01000003">
    <property type="protein sequence ID" value="OQE28543.1"/>
    <property type="molecule type" value="Genomic_DNA"/>
</dbReference>
<gene>
    <name evidence="1" type="ORF">PENSTE_c003G00772</name>
</gene>
<evidence type="ECO:0000313" key="2">
    <source>
        <dbReference type="Proteomes" id="UP000191285"/>
    </source>
</evidence>
<organism evidence="1 2">
    <name type="scientific">Penicillium steckii</name>
    <dbReference type="NCBI Taxonomy" id="303698"/>
    <lineage>
        <taxon>Eukaryota</taxon>
        <taxon>Fungi</taxon>
        <taxon>Dikarya</taxon>
        <taxon>Ascomycota</taxon>
        <taxon>Pezizomycotina</taxon>
        <taxon>Eurotiomycetes</taxon>
        <taxon>Eurotiomycetidae</taxon>
        <taxon>Eurotiales</taxon>
        <taxon>Aspergillaceae</taxon>
        <taxon>Penicillium</taxon>
    </lineage>
</organism>
<accession>A0A1V6TSM0</accession>
<protein>
    <submittedName>
        <fullName evidence="1">Uncharacterized protein</fullName>
    </submittedName>
</protein>
<dbReference type="Proteomes" id="UP000191285">
    <property type="component" value="Unassembled WGS sequence"/>
</dbReference>
<reference evidence="2" key="1">
    <citation type="journal article" date="2017" name="Nat. Microbiol.">
        <title>Global analysis of biosynthetic gene clusters reveals vast potential of secondary metabolite production in Penicillium species.</title>
        <authorList>
            <person name="Nielsen J.C."/>
            <person name="Grijseels S."/>
            <person name="Prigent S."/>
            <person name="Ji B."/>
            <person name="Dainat J."/>
            <person name="Nielsen K.F."/>
            <person name="Frisvad J.C."/>
            <person name="Workman M."/>
            <person name="Nielsen J."/>
        </authorList>
    </citation>
    <scope>NUCLEOTIDE SEQUENCE [LARGE SCALE GENOMIC DNA]</scope>
    <source>
        <strain evidence="2">IBT 24891</strain>
    </source>
</reference>
<sequence>MTTEIATNFHPMVQWAGGSEELEMIAPQMMTQEELDQQALMTAGFLMEPPMDIGSWGTQLEWPDQMAFKPMNLQPYPQTWYEAGLVSDKRKELEASWTNEYSSSTIPQPFQLQSSNENTRFSQIATERALFMTPPATRMNPPNFPGSPISDPCDTPEMSHSSRWESDHEDQYTRSPQIVSESHHGLLPSHNIGDHFSQAWKSDDDESFATLEMPDGTTRRTSNWLPVDSSAGITIGTDSRDQYDPFYMEELHDMKGAFFVNPAR</sequence>
<dbReference type="AlphaFoldDB" id="A0A1V6TSM0"/>
<evidence type="ECO:0000313" key="1">
    <source>
        <dbReference type="EMBL" id="OQE28543.1"/>
    </source>
</evidence>
<comment type="caution">
    <text evidence="1">The sequence shown here is derived from an EMBL/GenBank/DDBJ whole genome shotgun (WGS) entry which is preliminary data.</text>
</comment>
<keyword evidence="2" id="KW-1185">Reference proteome</keyword>
<proteinExistence type="predicted"/>